<accession>A0A4R9IID0</accession>
<dbReference type="EMBL" id="RQFK01000009">
    <property type="protein sequence ID" value="TGK87475.1"/>
    <property type="molecule type" value="Genomic_DNA"/>
</dbReference>
<protein>
    <submittedName>
        <fullName evidence="1">Uncharacterized protein</fullName>
    </submittedName>
</protein>
<gene>
    <name evidence="1" type="ORF">EHQ24_02800</name>
</gene>
<name>A0A4R9IID0_9LEPT</name>
<dbReference type="AlphaFoldDB" id="A0A4R9IID0"/>
<evidence type="ECO:0000313" key="2">
    <source>
        <dbReference type="Proteomes" id="UP000298009"/>
    </source>
</evidence>
<organism evidence="1 2">
    <name type="scientific">Leptospira noumeaensis</name>
    <dbReference type="NCBI Taxonomy" id="2484964"/>
    <lineage>
        <taxon>Bacteria</taxon>
        <taxon>Pseudomonadati</taxon>
        <taxon>Spirochaetota</taxon>
        <taxon>Spirochaetia</taxon>
        <taxon>Leptospirales</taxon>
        <taxon>Leptospiraceae</taxon>
        <taxon>Leptospira</taxon>
    </lineage>
</organism>
<proteinExistence type="predicted"/>
<dbReference type="RefSeq" id="WP_135600173.1">
    <property type="nucleotide sequence ID" value="NZ_RQFK01000009.1"/>
</dbReference>
<comment type="caution">
    <text evidence="1">The sequence shown here is derived from an EMBL/GenBank/DDBJ whole genome shotgun (WGS) entry which is preliminary data.</text>
</comment>
<dbReference type="OrthoDB" id="326486at2"/>
<evidence type="ECO:0000313" key="1">
    <source>
        <dbReference type="EMBL" id="TGK87475.1"/>
    </source>
</evidence>
<dbReference type="Proteomes" id="UP000298009">
    <property type="component" value="Unassembled WGS sequence"/>
</dbReference>
<reference evidence="1" key="1">
    <citation type="journal article" date="2019" name="PLoS Negl. Trop. Dis.">
        <title>Revisiting the worldwide diversity of Leptospira species in the environment.</title>
        <authorList>
            <person name="Vincent A.T."/>
            <person name="Schiettekatte O."/>
            <person name="Bourhy P."/>
            <person name="Veyrier F.J."/>
            <person name="Picardeau M."/>
        </authorList>
    </citation>
    <scope>NUCLEOTIDE SEQUENCE [LARGE SCALE GENOMIC DNA]</scope>
    <source>
        <strain evidence="1">201800287</strain>
    </source>
</reference>
<sequence length="282" mass="34054">MRKFPKTLFVSISLEHLPMTEGELKQFCIEWEDSRFQNLRPAVVTRWKTETLALGKSKVDFELIFPLRFWDGLIYFFFPKRYSQKEKGKLTDILRNYILFKEPIEKPKPFKELWIQFWKRPITIVWLNLGFTKLRMELDFIPDLLPNAHPLHFDGEKKLYFRTGYLKTITYRFTKKEFKAPYPKFAEMYIKTKDKHSDQSFGKTYYSFLGYLLETKDDEYLLSYFGLNPILPMSIRKEIPNEIWKIIHPEIQSQWLELNLLGNELEFRTVYQVSTSSQNHLR</sequence>
<keyword evidence="2" id="KW-1185">Reference proteome</keyword>